<reference evidence="1 2" key="1">
    <citation type="journal article" date="2019" name="Commun. Biol.">
        <title>The bagworm genome reveals a unique fibroin gene that provides high tensile strength.</title>
        <authorList>
            <person name="Kono N."/>
            <person name="Nakamura H."/>
            <person name="Ohtoshi R."/>
            <person name="Tomita M."/>
            <person name="Numata K."/>
            <person name="Arakawa K."/>
        </authorList>
    </citation>
    <scope>NUCLEOTIDE SEQUENCE [LARGE SCALE GENOMIC DNA]</scope>
</reference>
<evidence type="ECO:0000313" key="1">
    <source>
        <dbReference type="EMBL" id="GBO98690.1"/>
    </source>
</evidence>
<gene>
    <name evidence="1" type="ORF">EVAR_103830_1</name>
</gene>
<dbReference type="Proteomes" id="UP000299102">
    <property type="component" value="Unassembled WGS sequence"/>
</dbReference>
<organism evidence="1 2">
    <name type="scientific">Eumeta variegata</name>
    <name type="common">Bagworm moth</name>
    <name type="synonym">Eumeta japonica</name>
    <dbReference type="NCBI Taxonomy" id="151549"/>
    <lineage>
        <taxon>Eukaryota</taxon>
        <taxon>Metazoa</taxon>
        <taxon>Ecdysozoa</taxon>
        <taxon>Arthropoda</taxon>
        <taxon>Hexapoda</taxon>
        <taxon>Insecta</taxon>
        <taxon>Pterygota</taxon>
        <taxon>Neoptera</taxon>
        <taxon>Endopterygota</taxon>
        <taxon>Lepidoptera</taxon>
        <taxon>Glossata</taxon>
        <taxon>Ditrysia</taxon>
        <taxon>Tineoidea</taxon>
        <taxon>Psychidae</taxon>
        <taxon>Oiketicinae</taxon>
        <taxon>Eumeta</taxon>
    </lineage>
</organism>
<proteinExistence type="predicted"/>
<dbReference type="EMBL" id="BGZK01003203">
    <property type="protein sequence ID" value="GBO98690.1"/>
    <property type="molecule type" value="Genomic_DNA"/>
</dbReference>
<dbReference type="AlphaFoldDB" id="A0A4C1SC86"/>
<protein>
    <submittedName>
        <fullName evidence="1">Uncharacterized protein</fullName>
    </submittedName>
</protein>
<keyword evidence="2" id="KW-1185">Reference proteome</keyword>
<comment type="caution">
    <text evidence="1">The sequence shown here is derived from an EMBL/GenBank/DDBJ whole genome shotgun (WGS) entry which is preliminary data.</text>
</comment>
<sequence length="203" mass="23656">MSAKTSSHDYIYLSTRSHLAMDDHCYPWDAGTRLMPAPLYPVRSIYFVLMMWITTDERRSIKDSGTKLNKVSDLVIDRSNFIKHYCMDFCMMIEPQQQAGQVRKQTGGGRMRRRSERRVSDDPLHGSWINDSCMWSDIVRRGDTDRGLCPAVDIRWQKWKGGLHYTTNCHRKWTEVHEPQRDWGMWSVLSRVNPSRASAARGA</sequence>
<name>A0A4C1SC86_EUMVA</name>
<evidence type="ECO:0000313" key="2">
    <source>
        <dbReference type="Proteomes" id="UP000299102"/>
    </source>
</evidence>
<accession>A0A4C1SC86</accession>